<dbReference type="GO" id="GO:0005829">
    <property type="term" value="C:cytosol"/>
    <property type="evidence" value="ECO:0007669"/>
    <property type="project" value="TreeGrafter"/>
</dbReference>
<dbReference type="InterPro" id="IPR043129">
    <property type="entry name" value="ATPase_NBD"/>
</dbReference>
<proteinExistence type="inferred from homology"/>
<protein>
    <submittedName>
        <fullName evidence="4">ROK family protein</fullName>
    </submittedName>
</protein>
<name>A0A4S4NH13_9RHOB</name>
<dbReference type="GO" id="GO:0005536">
    <property type="term" value="F:D-glucose binding"/>
    <property type="evidence" value="ECO:0007669"/>
    <property type="project" value="InterPro"/>
</dbReference>
<dbReference type="PANTHER" id="PTHR47690:SF1">
    <property type="entry name" value="GLUCOKINASE"/>
    <property type="match status" value="1"/>
</dbReference>
<dbReference type="Gene3D" id="3.30.420.40">
    <property type="match status" value="1"/>
</dbReference>
<evidence type="ECO:0000313" key="4">
    <source>
        <dbReference type="EMBL" id="THH35380.1"/>
    </source>
</evidence>
<dbReference type="GO" id="GO:0005524">
    <property type="term" value="F:ATP binding"/>
    <property type="evidence" value="ECO:0007669"/>
    <property type="project" value="InterPro"/>
</dbReference>
<evidence type="ECO:0000256" key="3">
    <source>
        <dbReference type="RuleBase" id="RU004046"/>
    </source>
</evidence>
<dbReference type="SUPFAM" id="SSF53067">
    <property type="entry name" value="Actin-like ATPase domain"/>
    <property type="match status" value="1"/>
</dbReference>
<dbReference type="RefSeq" id="WP_136464113.1">
    <property type="nucleotide sequence ID" value="NZ_SRKY01000004.1"/>
</dbReference>
<dbReference type="EMBL" id="SRKY01000004">
    <property type="protein sequence ID" value="THH35380.1"/>
    <property type="molecule type" value="Genomic_DNA"/>
</dbReference>
<dbReference type="Gene3D" id="3.40.367.20">
    <property type="match status" value="1"/>
</dbReference>
<dbReference type="Proteomes" id="UP000306602">
    <property type="component" value="Unassembled WGS sequence"/>
</dbReference>
<comment type="similarity">
    <text evidence="3">Belongs to the bacterial glucokinase family.</text>
</comment>
<evidence type="ECO:0000313" key="5">
    <source>
        <dbReference type="Proteomes" id="UP000306602"/>
    </source>
</evidence>
<gene>
    <name evidence="4" type="ORF">E4Z66_16325</name>
</gene>
<comment type="caution">
    <text evidence="4">The sequence shown here is derived from an EMBL/GenBank/DDBJ whole genome shotgun (WGS) entry which is preliminary data.</text>
</comment>
<dbReference type="OrthoDB" id="9800595at2"/>
<dbReference type="GO" id="GO:0006096">
    <property type="term" value="P:glycolytic process"/>
    <property type="evidence" value="ECO:0007669"/>
    <property type="project" value="InterPro"/>
</dbReference>
<evidence type="ECO:0000256" key="1">
    <source>
        <dbReference type="ARBA" id="ARBA00022679"/>
    </source>
</evidence>
<evidence type="ECO:0000256" key="2">
    <source>
        <dbReference type="ARBA" id="ARBA00022777"/>
    </source>
</evidence>
<keyword evidence="2" id="KW-0418">Kinase</keyword>
<keyword evidence="1" id="KW-0808">Transferase</keyword>
<keyword evidence="5" id="KW-1185">Reference proteome</keyword>
<dbReference type="Pfam" id="PF02685">
    <property type="entry name" value="Glucokinase"/>
    <property type="match status" value="1"/>
</dbReference>
<reference evidence="4 5" key="1">
    <citation type="submission" date="2019-04" db="EMBL/GenBank/DDBJ databases">
        <title>Shimia ponticola sp. nov., isolated from seawater.</title>
        <authorList>
            <person name="Kim Y.-O."/>
            <person name="Yoon J.-H."/>
        </authorList>
    </citation>
    <scope>NUCLEOTIDE SEQUENCE [LARGE SCALE GENOMIC DNA]</scope>
    <source>
        <strain evidence="4 5">MYP11</strain>
    </source>
</reference>
<dbReference type="GO" id="GO:0004340">
    <property type="term" value="F:glucokinase activity"/>
    <property type="evidence" value="ECO:0007669"/>
    <property type="project" value="InterPro"/>
</dbReference>
<organism evidence="4 5">
    <name type="scientific">Aliishimia ponticola</name>
    <dbReference type="NCBI Taxonomy" id="2499833"/>
    <lineage>
        <taxon>Bacteria</taxon>
        <taxon>Pseudomonadati</taxon>
        <taxon>Pseudomonadota</taxon>
        <taxon>Alphaproteobacteria</taxon>
        <taxon>Rhodobacterales</taxon>
        <taxon>Paracoccaceae</taxon>
        <taxon>Aliishimia</taxon>
    </lineage>
</organism>
<dbReference type="PANTHER" id="PTHR47690">
    <property type="entry name" value="GLUCOKINASE"/>
    <property type="match status" value="1"/>
</dbReference>
<dbReference type="AlphaFoldDB" id="A0A4S4NH13"/>
<dbReference type="InterPro" id="IPR050201">
    <property type="entry name" value="Bacterial_glucokinase"/>
</dbReference>
<accession>A0A4S4NH13</accession>
<sequence>MDWDLVADIGGTNMRVAQIVAGRIALRTDFPMTPDRNIAETLKSVCDELGGAPRAVVAAGAGPVRSGEILLTNGGWRVSESEIGAVTGARHVRVINDFEAAAWSLASLTDADVTPIGKSGPLTEGHRVAVGPGTGLGVGSLMWDGARYHVIPGEGGHVAVGPRREDEVPVFQRMAELWPETRLGDTLTFEAESILSGTGLPVLFQACGGAAGVKGAEIFAQAQANDPIARRCVDLFRAHLASVAGDLAVTLKAQGGLFLLGGVAQANPGLFDESFWDTYTAGGRFSDLRASCGVYLVTITDFGLRGCINALRVAT</sequence>
<dbReference type="InterPro" id="IPR003836">
    <property type="entry name" value="Glucokinase"/>
</dbReference>
<dbReference type="CDD" id="cd24008">
    <property type="entry name" value="ASKHA_NBD_GLK"/>
    <property type="match status" value="1"/>
</dbReference>